<comment type="caution">
    <text evidence="8">The sequence shown here is derived from an EMBL/GenBank/DDBJ whole genome shotgun (WGS) entry which is preliminary data.</text>
</comment>
<evidence type="ECO:0000313" key="9">
    <source>
        <dbReference type="Proteomes" id="UP000295763"/>
    </source>
</evidence>
<reference evidence="8 9" key="1">
    <citation type="submission" date="2019-03" db="EMBL/GenBank/DDBJ databases">
        <title>Genomic Encyclopedia of Type Strains, Phase IV (KMG-IV): sequencing the most valuable type-strain genomes for metagenomic binning, comparative biology and taxonomic classification.</title>
        <authorList>
            <person name="Goeker M."/>
        </authorList>
    </citation>
    <scope>NUCLEOTIDE SEQUENCE [LARGE SCALE GENOMIC DNA]</scope>
    <source>
        <strain evidence="8 9">DSM 28404</strain>
    </source>
</reference>
<dbReference type="PROSITE" id="PS50983">
    <property type="entry name" value="FE_B12_PBP"/>
    <property type="match status" value="1"/>
</dbReference>
<comment type="similarity">
    <text evidence="2">Belongs to the bacterial solute-binding protein 8 family.</text>
</comment>
<protein>
    <submittedName>
        <fullName evidence="8">Iron complex transport system substrate-binding protein</fullName>
    </submittedName>
</protein>
<evidence type="ECO:0000256" key="4">
    <source>
        <dbReference type="ARBA" id="ARBA00022496"/>
    </source>
</evidence>
<dbReference type="Gene3D" id="3.40.50.1980">
    <property type="entry name" value="Nitrogenase molybdenum iron protein domain"/>
    <property type="match status" value="2"/>
</dbReference>
<dbReference type="CDD" id="cd01146">
    <property type="entry name" value="FhuD"/>
    <property type="match status" value="1"/>
</dbReference>
<keyword evidence="4" id="KW-0406">Ion transport</keyword>
<dbReference type="Proteomes" id="UP000295763">
    <property type="component" value="Unassembled WGS sequence"/>
</dbReference>
<keyword evidence="5 6" id="KW-0732">Signal</keyword>
<dbReference type="PANTHER" id="PTHR30532:SF1">
    <property type="entry name" value="IRON(3+)-HYDROXAMATE-BINDING PROTEIN FHUD"/>
    <property type="match status" value="1"/>
</dbReference>
<evidence type="ECO:0000256" key="3">
    <source>
        <dbReference type="ARBA" id="ARBA00022448"/>
    </source>
</evidence>
<keyword evidence="4" id="KW-0408">Iron</keyword>
<evidence type="ECO:0000256" key="5">
    <source>
        <dbReference type="ARBA" id="ARBA00022729"/>
    </source>
</evidence>
<proteinExistence type="inferred from homology"/>
<accession>A0A4R2T478</accession>
<dbReference type="AlphaFoldDB" id="A0A4R2T478"/>
<dbReference type="InterPro" id="IPR051313">
    <property type="entry name" value="Bact_iron-sidero_bind"/>
</dbReference>
<dbReference type="RefSeq" id="WP_131974427.1">
    <property type="nucleotide sequence ID" value="NZ_SLYB01000001.1"/>
</dbReference>
<feature type="chain" id="PRO_5021001518" evidence="6">
    <location>
        <begin position="20"/>
        <end position="295"/>
    </location>
</feature>
<dbReference type="PRINTS" id="PR01715">
    <property type="entry name" value="FERRIBNDNGPP"/>
</dbReference>
<dbReference type="PANTHER" id="PTHR30532">
    <property type="entry name" value="IRON III DICITRATE-BINDING PERIPLASMIC PROTEIN"/>
    <property type="match status" value="1"/>
</dbReference>
<gene>
    <name evidence="8" type="ORF">EDC44_101185</name>
</gene>
<evidence type="ECO:0000259" key="7">
    <source>
        <dbReference type="PROSITE" id="PS50983"/>
    </source>
</evidence>
<sequence length="295" mass="33119">MRNLLISLFLLFISLIVKAGEGQHCTATLDWTVAETLIALGEPPCAVGDVDGYKKWVVEPKLPDDVIDLGIRNQPNQEVIAYLSYSLRASNLVFINTSFYQATTPMLQKFDQIDAIHQVDFYQSGNAWQNIVDATQKVADFLNKPESAVQLMQEFSQKITALQPQTKAFTNRPVALVQFIDTRHLRIYGTNSPFGEVLRQLDFHNAWQGAVNDWGFETINITQLAKLPKNSRFVVVKPYPTNIATALTHNTLWQHLPMSENALVLPAIWTFGGIPSAQRFAESLVFALENGGEPW</sequence>
<keyword evidence="4" id="KW-0410">Iron transport</keyword>
<evidence type="ECO:0000313" key="8">
    <source>
        <dbReference type="EMBL" id="TCP97797.1"/>
    </source>
</evidence>
<dbReference type="GO" id="GO:0030288">
    <property type="term" value="C:outer membrane-bounded periplasmic space"/>
    <property type="evidence" value="ECO:0007669"/>
    <property type="project" value="TreeGrafter"/>
</dbReference>
<dbReference type="InterPro" id="IPR002491">
    <property type="entry name" value="ABC_transptr_periplasmic_BD"/>
</dbReference>
<comment type="subcellular location">
    <subcellularLocation>
        <location evidence="1">Cell envelope</location>
    </subcellularLocation>
</comment>
<keyword evidence="9" id="KW-1185">Reference proteome</keyword>
<name>A0A4R2T478_9PAST</name>
<organism evidence="8 9">
    <name type="scientific">Cricetibacter osteomyelitidis</name>
    <dbReference type="NCBI Taxonomy" id="1521931"/>
    <lineage>
        <taxon>Bacteria</taxon>
        <taxon>Pseudomonadati</taxon>
        <taxon>Pseudomonadota</taxon>
        <taxon>Gammaproteobacteria</taxon>
        <taxon>Pasteurellales</taxon>
        <taxon>Pasteurellaceae</taxon>
        <taxon>Cricetibacter</taxon>
    </lineage>
</organism>
<dbReference type="GO" id="GO:1901678">
    <property type="term" value="P:iron coordination entity transport"/>
    <property type="evidence" value="ECO:0007669"/>
    <property type="project" value="UniProtKB-ARBA"/>
</dbReference>
<feature type="signal peptide" evidence="6">
    <location>
        <begin position="1"/>
        <end position="19"/>
    </location>
</feature>
<dbReference type="OrthoDB" id="6160519at2"/>
<dbReference type="SUPFAM" id="SSF53807">
    <property type="entry name" value="Helical backbone' metal receptor"/>
    <property type="match status" value="1"/>
</dbReference>
<evidence type="ECO:0000256" key="2">
    <source>
        <dbReference type="ARBA" id="ARBA00008814"/>
    </source>
</evidence>
<dbReference type="EMBL" id="SLYB01000001">
    <property type="protein sequence ID" value="TCP97797.1"/>
    <property type="molecule type" value="Genomic_DNA"/>
</dbReference>
<dbReference type="Pfam" id="PF01497">
    <property type="entry name" value="Peripla_BP_2"/>
    <property type="match status" value="1"/>
</dbReference>
<evidence type="ECO:0000256" key="6">
    <source>
        <dbReference type="SAM" id="SignalP"/>
    </source>
</evidence>
<evidence type="ECO:0000256" key="1">
    <source>
        <dbReference type="ARBA" id="ARBA00004196"/>
    </source>
</evidence>
<keyword evidence="3" id="KW-0813">Transport</keyword>
<feature type="domain" description="Fe/B12 periplasmic-binding" evidence="7">
    <location>
        <begin position="25"/>
        <end position="292"/>
    </location>
</feature>